<sequence length="333" mass="38253">MRNCWILVLIILVSVFACQRNPLKIDVSDIEITQEFKSYDKALLETTEQLEMTVPKLEQEYGRFFELFNFHMIGIGGPEQADFLPQLKSFVADTMIVNLKQQTDKLIDREELADEFQQAFKHYHYYFPEKVVPNIYTCISGLNQSVVVADSLIGISLDRYLGANSYYYPRLGIPAYKIRNMYPQKIVPDAMYFWGATEFPISAKASKVVESMVHQGSLLYFVEAMMPDAPDSVVVGYTGAQLTFCENSEAAMWSYMAEQNLLFSTNRMDIKRYVDDGPYTSSFSTESPGRVGAWLGWQIVRSYMRKNPETTLKQLMENHDYLGILNQSGYQPE</sequence>
<name>A0A1I2A521_9BACT</name>
<dbReference type="PROSITE" id="PS51257">
    <property type="entry name" value="PROKAR_LIPOPROTEIN"/>
    <property type="match status" value="1"/>
</dbReference>
<evidence type="ECO:0000313" key="1">
    <source>
        <dbReference type="EMBL" id="SFE39031.1"/>
    </source>
</evidence>
<dbReference type="EMBL" id="FONW01000001">
    <property type="protein sequence ID" value="SFE39031.1"/>
    <property type="molecule type" value="Genomic_DNA"/>
</dbReference>
<reference evidence="1 2" key="1">
    <citation type="submission" date="2016-10" db="EMBL/GenBank/DDBJ databases">
        <authorList>
            <person name="de Groot N.N."/>
        </authorList>
    </citation>
    <scope>NUCLEOTIDE SEQUENCE [LARGE SCALE GENOMIC DNA]</scope>
    <source>
        <strain evidence="1 2">CGMCC 1.9156</strain>
    </source>
</reference>
<keyword evidence="2" id="KW-1185">Reference proteome</keyword>
<dbReference type="InterPro" id="IPR019853">
    <property type="entry name" value="GldB-like"/>
</dbReference>
<gene>
    <name evidence="1" type="ORF">SAMN05216283_10124</name>
</gene>
<dbReference type="AlphaFoldDB" id="A0A1I2A521"/>
<organism evidence="1 2">
    <name type="scientific">Sunxiuqinia elliptica</name>
    <dbReference type="NCBI Taxonomy" id="655355"/>
    <lineage>
        <taxon>Bacteria</taxon>
        <taxon>Pseudomonadati</taxon>
        <taxon>Bacteroidota</taxon>
        <taxon>Bacteroidia</taxon>
        <taxon>Marinilabiliales</taxon>
        <taxon>Prolixibacteraceae</taxon>
        <taxon>Sunxiuqinia</taxon>
    </lineage>
</organism>
<dbReference type="Proteomes" id="UP000198964">
    <property type="component" value="Unassembled WGS sequence"/>
</dbReference>
<proteinExistence type="predicted"/>
<dbReference type="Pfam" id="PF25594">
    <property type="entry name" value="GldB_lipo"/>
    <property type="match status" value="1"/>
</dbReference>
<dbReference type="STRING" id="655355.SAMN05216283_10124"/>
<dbReference type="RefSeq" id="WP_093917790.1">
    <property type="nucleotide sequence ID" value="NZ_FONW01000001.1"/>
</dbReference>
<accession>A0A1I2A521</accession>
<evidence type="ECO:0000313" key="2">
    <source>
        <dbReference type="Proteomes" id="UP000198964"/>
    </source>
</evidence>
<protein>
    <recommendedName>
        <fullName evidence="3">Gliding motility-associated lipoprotein GldB</fullName>
    </recommendedName>
</protein>
<evidence type="ECO:0008006" key="3">
    <source>
        <dbReference type="Google" id="ProtNLM"/>
    </source>
</evidence>